<protein>
    <submittedName>
        <fullName evidence="1">Uncharacterized protein</fullName>
    </submittedName>
</protein>
<dbReference type="Proteomes" id="UP001499854">
    <property type="component" value="Unassembled WGS sequence"/>
</dbReference>
<proteinExistence type="predicted"/>
<keyword evidence="2" id="KW-1185">Reference proteome</keyword>
<comment type="caution">
    <text evidence="1">The sequence shown here is derived from an EMBL/GenBank/DDBJ whole genome shotgun (WGS) entry which is preliminary data.</text>
</comment>
<sequence length="486" mass="51118">MPIKSFATNNNLLTYGLSSEPDPIGVSPGVATINIVVSNTTGAPIWCDEIRVEYPIGPDAQQMTTDEGTIAAVVSPRSWRLKARDPGLITFIPTETEHAKFTTDGLLLQLTGIAVNAQVGTFILGVSERSHTGTDPYTAHRNDYQLSKFPYDWFLSDFAPLVPQVQVGQPAVLSWQSSIGGKLDILYGNRPPVDVSAGPPFTSVPLAVDTVFVLRASLQIGGETIEHYLSTSVTVANPALTASTLTVSGRSTLNGLLEVTDDAHVTGAVTTTSLSTSGAATVGGALTADSVTSAHDLTVRGTLNGGTAALDNLTVRGTLNGPSGRVALLAPGAKLLDTHDMMQFSFSCGTDSYMLVQASNSLNDPVVAMATVSGNHFYLGGSAAGKSITVPLPAGTDFTIRSFFQSSVRIEVWCSTISGHHDGEQTFQILSSEELAEAVPVPPDFTALADRRTEAATVFLDRLTEALGASLPDDARADLTRRLLAL</sequence>
<dbReference type="EMBL" id="BAAAQM010000004">
    <property type="protein sequence ID" value="GAA1957054.1"/>
    <property type="molecule type" value="Genomic_DNA"/>
</dbReference>
<dbReference type="RefSeq" id="WP_344655839.1">
    <property type="nucleotide sequence ID" value="NZ_BAAAQM010000004.1"/>
</dbReference>
<organism evidence="1 2">
    <name type="scientific">Catenulispora subtropica</name>
    <dbReference type="NCBI Taxonomy" id="450798"/>
    <lineage>
        <taxon>Bacteria</taxon>
        <taxon>Bacillati</taxon>
        <taxon>Actinomycetota</taxon>
        <taxon>Actinomycetes</taxon>
        <taxon>Catenulisporales</taxon>
        <taxon>Catenulisporaceae</taxon>
        <taxon>Catenulispora</taxon>
    </lineage>
</organism>
<evidence type="ECO:0000313" key="1">
    <source>
        <dbReference type="EMBL" id="GAA1957054.1"/>
    </source>
</evidence>
<gene>
    <name evidence="1" type="ORF">GCM10009838_11260</name>
</gene>
<accession>A0ABN2QRU5</accession>
<name>A0ABN2QRU5_9ACTN</name>
<reference evidence="1 2" key="1">
    <citation type="journal article" date="2019" name="Int. J. Syst. Evol. Microbiol.">
        <title>The Global Catalogue of Microorganisms (GCM) 10K type strain sequencing project: providing services to taxonomists for standard genome sequencing and annotation.</title>
        <authorList>
            <consortium name="The Broad Institute Genomics Platform"/>
            <consortium name="The Broad Institute Genome Sequencing Center for Infectious Disease"/>
            <person name="Wu L."/>
            <person name="Ma J."/>
        </authorList>
    </citation>
    <scope>NUCLEOTIDE SEQUENCE [LARGE SCALE GENOMIC DNA]</scope>
    <source>
        <strain evidence="1 2">JCM 16013</strain>
    </source>
</reference>
<evidence type="ECO:0000313" key="2">
    <source>
        <dbReference type="Proteomes" id="UP001499854"/>
    </source>
</evidence>